<dbReference type="Proteomes" id="UP000215453">
    <property type="component" value="Chromosome 11"/>
</dbReference>
<evidence type="ECO:0000256" key="1">
    <source>
        <dbReference type="SAM" id="MobiDB-lite"/>
    </source>
</evidence>
<accession>A0A1Y6LX38</accession>
<feature type="region of interest" description="Disordered" evidence="1">
    <location>
        <begin position="1"/>
        <end position="36"/>
    </location>
</feature>
<name>A0A1Y6LX38_ZYMTR</name>
<evidence type="ECO:0000313" key="2">
    <source>
        <dbReference type="EMBL" id="SMY28925.1"/>
    </source>
</evidence>
<feature type="compositionally biased region" description="Low complexity" evidence="1">
    <location>
        <begin position="9"/>
        <end position="23"/>
    </location>
</feature>
<protein>
    <submittedName>
        <fullName evidence="2">Uncharacterized protein</fullName>
    </submittedName>
</protein>
<proteinExistence type="predicted"/>
<evidence type="ECO:0000313" key="3">
    <source>
        <dbReference type="Proteomes" id="UP000215453"/>
    </source>
</evidence>
<dbReference type="AlphaFoldDB" id="A0A1Y6LX38"/>
<feature type="region of interest" description="Disordered" evidence="1">
    <location>
        <begin position="60"/>
        <end position="80"/>
    </location>
</feature>
<gene>
    <name evidence="2" type="ORF">ZT1A5_G10371</name>
</gene>
<dbReference type="EMBL" id="LT882686">
    <property type="protein sequence ID" value="SMY28925.1"/>
    <property type="molecule type" value="Genomic_DNA"/>
</dbReference>
<sequence length="460" mass="50085">MFGLNPRANNIGHNDNNNSNSSNMTGGVSFTRTPGAGSGSLTAGPYSFGSPINNAAAFTANPNVNNSGPGGIDDPSTPGQVADVTQLSVLHHLGQFFPDPASLLAGMAKANLILSGSRAVEVFFPGSCAADSDLDFYVDSSARCVGEAIRVLNAAGVVFDPPFQPALDIANLTTFTQVVEYRFQDKEQLRRIIALPECPAGAIDVLEQLLDHLDDEDEFGRLCVLENGIRVHLIKSQTPSDYGHTTSLQIITGRTTLGPAVKVQLIFAPGKSVLTHVFDFYATCVQAVITGYGAVHLYSGIGRRAMYWFRNTQHQKSAEAAMLKYSRRGYTFEVAAGHMMRLQQLRAFPSLSFDTPRSKLVLFEDLPQSITPELYSVRQTFFSTLTWMEHNGETLLLSLPTKVMRDVLADERRKRVVLRANGIQDDSSVHIASSNSVFFKAPGHGENGPNHRYPDEIVGF</sequence>
<reference evidence="2 3" key="1">
    <citation type="submission" date="2016-10" db="EMBL/GenBank/DDBJ databases">
        <authorList>
            <person name="Varghese N."/>
        </authorList>
    </citation>
    <scope>NUCLEOTIDE SEQUENCE [LARGE SCALE GENOMIC DNA]</scope>
</reference>
<organism evidence="2 3">
    <name type="scientific">Zymoseptoria tritici ST99CH_1A5</name>
    <dbReference type="NCBI Taxonomy" id="1276529"/>
    <lineage>
        <taxon>Eukaryota</taxon>
        <taxon>Fungi</taxon>
        <taxon>Dikarya</taxon>
        <taxon>Ascomycota</taxon>
        <taxon>Pezizomycotina</taxon>
        <taxon>Dothideomycetes</taxon>
        <taxon>Dothideomycetidae</taxon>
        <taxon>Mycosphaerellales</taxon>
        <taxon>Mycosphaerellaceae</taxon>
        <taxon>Zymoseptoria</taxon>
    </lineage>
</organism>